<dbReference type="EMBL" id="CP001312">
    <property type="protein sequence ID" value="ADE84085.1"/>
    <property type="molecule type" value="Genomic_DNA"/>
</dbReference>
<keyword evidence="1" id="KW-0472">Membrane</keyword>
<keyword evidence="3" id="KW-1185">Reference proteome</keyword>
<dbReference type="HOGENOM" id="CLU_2755184_0_0_5"/>
<evidence type="ECO:0000313" key="2">
    <source>
        <dbReference type="EMBL" id="ADE84085.1"/>
    </source>
</evidence>
<dbReference type="STRING" id="272942.RCAP_rcc00320"/>
<sequence length="70" mass="7512">MCPLVSEANPSLMELLIESVAQADLSFWFVSGKGLGAILLTMIAIVFLTRPRSSIAMIVSVAQAVFSLKK</sequence>
<keyword evidence="1" id="KW-1133">Transmembrane helix</keyword>
<name>D5AM15_RHOCB</name>
<evidence type="ECO:0000256" key="1">
    <source>
        <dbReference type="SAM" id="Phobius"/>
    </source>
</evidence>
<dbReference type="KEGG" id="rcp:RCAP_rcc00320"/>
<organism evidence="2 3">
    <name type="scientific">Rhodobacter capsulatus (strain ATCC BAA-309 / NBRC 16581 / SB1003)</name>
    <dbReference type="NCBI Taxonomy" id="272942"/>
    <lineage>
        <taxon>Bacteria</taxon>
        <taxon>Pseudomonadati</taxon>
        <taxon>Pseudomonadota</taxon>
        <taxon>Alphaproteobacteria</taxon>
        <taxon>Rhodobacterales</taxon>
        <taxon>Rhodobacter group</taxon>
        <taxon>Rhodobacter</taxon>
    </lineage>
</organism>
<gene>
    <name evidence="2" type="ordered locus">RCAP_rcc00320</name>
</gene>
<keyword evidence="1" id="KW-0812">Transmembrane</keyword>
<feature type="transmembrane region" description="Helical" evidence="1">
    <location>
        <begin position="25"/>
        <end position="48"/>
    </location>
</feature>
<reference key="1">
    <citation type="submission" date="2008-12" db="EMBL/GenBank/DDBJ databases">
        <title>Complete genome sequence of Rhodobacter capsulatus SB1003.</title>
        <authorList>
            <person name="Strnad H."/>
            <person name="Lapidus A."/>
            <person name="Vlcek C."/>
            <person name="Ulbrich P."/>
            <person name="Paces J."/>
            <person name="Maltsev N."/>
            <person name="Kumar V."/>
            <person name="Kogan Y."/>
            <person name="Milgram A."/>
            <person name="Rebrekov D."/>
            <person name="Mazur M."/>
            <person name="Cox R."/>
            <person name="Kyrpides N."/>
            <person name="Kolar M."/>
            <person name="Sachova J."/>
            <person name="Ridl J."/>
            <person name="Ivanova N."/>
            <person name="Kapatral V."/>
            <person name="Los T."/>
            <person name="Lykidis A."/>
            <person name="Mikhailova N."/>
            <person name="Reznik G."/>
            <person name="Vasieva O."/>
            <person name="Fonstein M."/>
            <person name="Paces V."/>
            <person name="Haselkorn R."/>
        </authorList>
    </citation>
    <scope>NUCLEOTIDE SEQUENCE</scope>
    <source>
        <strain>SB1003</strain>
    </source>
</reference>
<accession>D5AM15</accession>
<dbReference type="Proteomes" id="UP000002361">
    <property type="component" value="Chromosome"/>
</dbReference>
<proteinExistence type="predicted"/>
<dbReference type="AlphaFoldDB" id="D5AM15"/>
<reference evidence="2 3" key="2">
    <citation type="journal article" date="2010" name="J. Bacteriol.">
        <title>Complete genome sequence of the photosynthetic purple nonsulfur bacterium Rhodobacter capsulatus SB 1003.</title>
        <authorList>
            <person name="Strnad H."/>
            <person name="Lapidus A."/>
            <person name="Paces J."/>
            <person name="Ulbrich P."/>
            <person name="Vlcek C."/>
            <person name="Paces V."/>
            <person name="Haselkorn R."/>
        </authorList>
    </citation>
    <scope>NUCLEOTIDE SEQUENCE [LARGE SCALE GENOMIC DNA]</scope>
    <source>
        <strain evidence="3">ATCC BAA-309 / NBRC 16581 / SB1003</strain>
    </source>
</reference>
<protein>
    <submittedName>
        <fullName evidence="2">Uncharacterized protein</fullName>
    </submittedName>
</protein>
<evidence type="ECO:0000313" key="3">
    <source>
        <dbReference type="Proteomes" id="UP000002361"/>
    </source>
</evidence>